<evidence type="ECO:0000313" key="3">
    <source>
        <dbReference type="Proteomes" id="UP000030759"/>
    </source>
</evidence>
<organism evidence="2 3">
    <name type="scientific">Cricetulus griseus</name>
    <name type="common">Chinese hamster</name>
    <name type="synonym">Cricetulus barabensis griseus</name>
    <dbReference type="NCBI Taxonomy" id="10029"/>
    <lineage>
        <taxon>Eukaryota</taxon>
        <taxon>Metazoa</taxon>
        <taxon>Chordata</taxon>
        <taxon>Craniata</taxon>
        <taxon>Vertebrata</taxon>
        <taxon>Euteleostomi</taxon>
        <taxon>Mammalia</taxon>
        <taxon>Eutheria</taxon>
        <taxon>Euarchontoglires</taxon>
        <taxon>Glires</taxon>
        <taxon>Rodentia</taxon>
        <taxon>Myomorpha</taxon>
        <taxon>Muroidea</taxon>
        <taxon>Cricetidae</taxon>
        <taxon>Cricetinae</taxon>
        <taxon>Cricetulus</taxon>
    </lineage>
</organism>
<reference evidence="3" key="1">
    <citation type="journal article" date="2013" name="Nat. Biotechnol.">
        <title>Chinese hamster genome sequenced from sorted chromosomes.</title>
        <authorList>
            <person name="Brinkrolf K."/>
            <person name="Rupp O."/>
            <person name="Laux H."/>
            <person name="Kollin F."/>
            <person name="Ernst W."/>
            <person name="Linke B."/>
            <person name="Kofler R."/>
            <person name="Romand S."/>
            <person name="Hesse F."/>
            <person name="Budach W.E."/>
            <person name="Galosy S."/>
            <person name="Muller D."/>
            <person name="Noll T."/>
            <person name="Wienberg J."/>
            <person name="Jostock T."/>
            <person name="Leonard M."/>
            <person name="Grillari J."/>
            <person name="Tauch A."/>
            <person name="Goesmann A."/>
            <person name="Helk B."/>
            <person name="Mott J.E."/>
            <person name="Puhler A."/>
            <person name="Borth N."/>
        </authorList>
    </citation>
    <scope>NUCLEOTIDE SEQUENCE [LARGE SCALE GENOMIC DNA]</scope>
    <source>
        <strain evidence="3">17A/GY</strain>
    </source>
</reference>
<evidence type="ECO:0000313" key="2">
    <source>
        <dbReference type="EMBL" id="ERE71836.1"/>
    </source>
</evidence>
<sequence length="131" mass="14576">MLLRSRCRIPVLAPLLIPPPSPQLDSRNMAQFLAVDACFCLEHLLGEGSKNGKQARTSNTTLKRCGESGQPCLVHDFRRIALSFSPFSLMLDAGLLCIAFIMFIYVPIILDLSQDLHHEGMLDFVKGFLCI</sequence>
<name>A0A061I1S4_CRIGR</name>
<keyword evidence="1" id="KW-1133">Transmembrane helix</keyword>
<dbReference type="Proteomes" id="UP000030759">
    <property type="component" value="Unassembled WGS sequence"/>
</dbReference>
<proteinExistence type="predicted"/>
<evidence type="ECO:0000256" key="1">
    <source>
        <dbReference type="SAM" id="Phobius"/>
    </source>
</evidence>
<keyword evidence="1" id="KW-0812">Transmembrane</keyword>
<protein>
    <submittedName>
        <fullName evidence="2">Uncharacterized protein</fullName>
    </submittedName>
</protein>
<dbReference type="AlphaFoldDB" id="A0A061I1S4"/>
<accession>A0A061I1S4</accession>
<gene>
    <name evidence="2" type="ORF">H671_6g15459</name>
</gene>
<dbReference type="EMBL" id="KE680622">
    <property type="protein sequence ID" value="ERE71836.1"/>
    <property type="molecule type" value="Genomic_DNA"/>
</dbReference>
<keyword evidence="1" id="KW-0472">Membrane</keyword>
<feature type="transmembrane region" description="Helical" evidence="1">
    <location>
        <begin position="87"/>
        <end position="110"/>
    </location>
</feature>